<evidence type="ECO:0000256" key="4">
    <source>
        <dbReference type="ARBA" id="ARBA00022676"/>
    </source>
</evidence>
<feature type="transmembrane region" description="Helical" evidence="12">
    <location>
        <begin position="161"/>
        <end position="177"/>
    </location>
</feature>
<keyword evidence="8 12" id="KW-1133">Transmembrane helix</keyword>
<keyword evidence="7 12" id="KW-0256">Endoplasmic reticulum</keyword>
<feature type="transmembrane region" description="Helical" evidence="12">
    <location>
        <begin position="302"/>
        <end position="317"/>
    </location>
</feature>
<name>A0ABP1Q7E3_9HEXA</name>
<evidence type="ECO:0000256" key="10">
    <source>
        <dbReference type="ARBA" id="ARBA00044721"/>
    </source>
</evidence>
<dbReference type="EMBL" id="CAXLJM020000024">
    <property type="protein sequence ID" value="CAL8090666.1"/>
    <property type="molecule type" value="Genomic_DNA"/>
</dbReference>
<evidence type="ECO:0000313" key="13">
    <source>
        <dbReference type="EMBL" id="CAL8090666.1"/>
    </source>
</evidence>
<feature type="transmembrane region" description="Helical" evidence="12">
    <location>
        <begin position="183"/>
        <end position="207"/>
    </location>
</feature>
<feature type="transmembrane region" description="Helical" evidence="12">
    <location>
        <begin position="219"/>
        <end position="242"/>
    </location>
</feature>
<comment type="catalytic activity">
    <reaction evidence="11">
        <text>an alpha-D-Man-(1-&gt;2)-alpha-D-Man-(1-&gt;2)-alpha-D-Man-(1-&gt;3)-[alpha-D-Man-(1-&gt;2)-alpha-D-Man-(1-&gt;3)-alpha-D-Man-(1-&gt;6)]-beta-D-Man-(1-&gt;4)-beta-D-GlcNAc-(1-&gt;4)-alpha-D-GlcNAc-diphospho-di-trans,poly-cis-dolichol + a di-trans,poly-cis-dolichyl beta-D-mannosyl phosphate = an alpha-D-Man-(1-&gt;2)-alpha-D-Man-(1-&gt;2)-alpha-D-Man-(1-&gt;3)-[alpha-D-Man-(1-&gt;2)-alpha-D-Man-(1-&gt;3)-[alpha-D-Man-(1-&gt;6)]-alpha-D-Man-(1-&gt;6)]-beta-D-Man-(1-&gt;4)-beta-D-GlcNAc-(1-&gt;4)-alpha-D-GlcNAc-diphospho-di-trans,poly-cis-dolichol + a di-trans,poly-cis-dolichyl phosphate + H(+)</text>
        <dbReference type="Rhea" id="RHEA:29535"/>
        <dbReference type="Rhea" id="RHEA-COMP:19498"/>
        <dbReference type="Rhea" id="RHEA-COMP:19501"/>
        <dbReference type="Rhea" id="RHEA-COMP:19518"/>
        <dbReference type="Rhea" id="RHEA-COMP:19519"/>
        <dbReference type="ChEBI" id="CHEBI:15378"/>
        <dbReference type="ChEBI" id="CHEBI:57683"/>
        <dbReference type="ChEBI" id="CHEBI:58211"/>
        <dbReference type="ChEBI" id="CHEBI:132517"/>
        <dbReference type="ChEBI" id="CHEBI:132519"/>
        <dbReference type="EC" id="2.4.1.260"/>
    </reaction>
    <physiologicalReaction direction="left-to-right" evidence="11">
        <dbReference type="Rhea" id="RHEA:29536"/>
    </physiologicalReaction>
</comment>
<protein>
    <recommendedName>
        <fullName evidence="12">Mannosyltransferase</fullName>
        <ecNumber evidence="12">2.4.1.-</ecNumber>
    </recommendedName>
</protein>
<organism evidence="13 14">
    <name type="scientific">Orchesella dallaii</name>
    <dbReference type="NCBI Taxonomy" id="48710"/>
    <lineage>
        <taxon>Eukaryota</taxon>
        <taxon>Metazoa</taxon>
        <taxon>Ecdysozoa</taxon>
        <taxon>Arthropoda</taxon>
        <taxon>Hexapoda</taxon>
        <taxon>Collembola</taxon>
        <taxon>Entomobryomorpha</taxon>
        <taxon>Entomobryoidea</taxon>
        <taxon>Orchesellidae</taxon>
        <taxon>Orchesellinae</taxon>
        <taxon>Orchesella</taxon>
    </lineage>
</organism>
<keyword evidence="14" id="KW-1185">Reference proteome</keyword>
<dbReference type="EC" id="2.4.1.-" evidence="12"/>
<proteinExistence type="inferred from homology"/>
<evidence type="ECO:0000256" key="2">
    <source>
        <dbReference type="ARBA" id="ARBA00004922"/>
    </source>
</evidence>
<dbReference type="Pfam" id="PF03901">
    <property type="entry name" value="Glyco_transf_22"/>
    <property type="match status" value="1"/>
</dbReference>
<dbReference type="PANTHER" id="PTHR22760">
    <property type="entry name" value="GLYCOSYLTRANSFERASE"/>
    <property type="match status" value="1"/>
</dbReference>
<evidence type="ECO:0000256" key="1">
    <source>
        <dbReference type="ARBA" id="ARBA00004477"/>
    </source>
</evidence>
<keyword evidence="4 12" id="KW-0328">Glycosyltransferase</keyword>
<dbReference type="Proteomes" id="UP001642540">
    <property type="component" value="Unassembled WGS sequence"/>
</dbReference>
<feature type="transmembrane region" description="Helical" evidence="12">
    <location>
        <begin position="323"/>
        <end position="343"/>
    </location>
</feature>
<accession>A0ABP1Q7E3</accession>
<dbReference type="PANTHER" id="PTHR22760:SF1">
    <property type="entry name" value="DOL-P-MAN:MAN(7)GLCNAC(2)-PP-DOL ALPHA-1,6-MANNOSYLTRANSFERASE"/>
    <property type="match status" value="1"/>
</dbReference>
<gene>
    <name evidence="13" type="ORF">ODALV1_LOCUS7719</name>
</gene>
<keyword evidence="6 12" id="KW-0812">Transmembrane</keyword>
<evidence type="ECO:0000256" key="11">
    <source>
        <dbReference type="ARBA" id="ARBA00048899"/>
    </source>
</evidence>
<evidence type="ECO:0000256" key="8">
    <source>
        <dbReference type="ARBA" id="ARBA00022989"/>
    </source>
</evidence>
<evidence type="ECO:0000313" key="14">
    <source>
        <dbReference type="Proteomes" id="UP001642540"/>
    </source>
</evidence>
<evidence type="ECO:0000256" key="12">
    <source>
        <dbReference type="RuleBase" id="RU363075"/>
    </source>
</evidence>
<comment type="similarity">
    <text evidence="3 12">Belongs to the glycosyltransferase 22 family.</text>
</comment>
<keyword evidence="9 12" id="KW-0472">Membrane</keyword>
<evidence type="ECO:0000256" key="5">
    <source>
        <dbReference type="ARBA" id="ARBA00022679"/>
    </source>
</evidence>
<sequence length="502" mass="57115">MAKSKKEKKAKKVEKEEEGLQLSPEVYLRLVSLISILVAPLTKVEESFNLQAIHDILFHRGDLEKYDHLEFPGVVPRTFIGPMIVAGLSTPIVLVAQQFFTKYVVQIIVRCCLSELVIRAFQVFREGISKEFGKPAGLWLVAITASQFHFMFYMGRTLPNIMALPGALLAIHFWMKGEHPKFIMMSAFSAIIFRAELALLFGILLLIELFTRRLSIVKAIMYAVVCGILCLGWTVTIDTIFWRRTLWPEGEVLWFNTVENQSHKWGTHPFLWYFYSALPRALASSTVLFPVGLYLSPRVRNIVIPCLVFVFFYSFLPHKELRFVIYVIPVLNVAAAVACDILWKKRAKNIYWALISVGLIFHIVLNGVLSTAMLVVSSKNYPGGNALIKLHQLEHMSSPINVHIDVHSAQTGVSRFLELSPYWKYNKTEGLTRGGPEILQFSHLLVEAEDVEERLAYFKSHEILVSEEGYSGIDFMWNRVPPVSIKTEPKVLVLRKNKSAVS</sequence>
<evidence type="ECO:0000256" key="6">
    <source>
        <dbReference type="ARBA" id="ARBA00022692"/>
    </source>
</evidence>
<dbReference type="InterPro" id="IPR005599">
    <property type="entry name" value="GPI_mannosylTrfase"/>
</dbReference>
<comment type="subcellular location">
    <subcellularLocation>
        <location evidence="1 12">Endoplasmic reticulum membrane</location>
        <topology evidence="1 12">Multi-pass membrane protein</topology>
    </subcellularLocation>
</comment>
<comment type="pathway">
    <text evidence="2">Protein modification; protein glycosylation.</text>
</comment>
<reference evidence="13 14" key="1">
    <citation type="submission" date="2024-08" db="EMBL/GenBank/DDBJ databases">
        <authorList>
            <person name="Cucini C."/>
            <person name="Frati F."/>
        </authorList>
    </citation>
    <scope>NUCLEOTIDE SEQUENCE [LARGE SCALE GENOMIC DNA]</scope>
</reference>
<keyword evidence="5" id="KW-0808">Transferase</keyword>
<evidence type="ECO:0000256" key="7">
    <source>
        <dbReference type="ARBA" id="ARBA00022824"/>
    </source>
</evidence>
<feature type="transmembrane region" description="Helical" evidence="12">
    <location>
        <begin position="272"/>
        <end position="295"/>
    </location>
</feature>
<comment type="function">
    <text evidence="10">Mannosyltransferase that operates in the biosynthetic pathway of dolichol-linked oligosaccharides, the glycan precursors employed in protein asparagine (N)-glycosylation. The assembly of dolichol-linked oligosaccharides begins on the cytosolic side of the endoplasmic reticulum membrane and finishes in its lumen. The sequential addition of sugars to dolichol pyrophosphate produces dolichol-linked oligosaccharides containing fourteen sugars, including two GlcNAcs, nine mannoses and three glucoses. Once assembled, the oligosaccharide is transferred from the lipid to nascent proteins by oligosaccharyltransferases. In the lumen of the endoplasmic reticulum, adds the eighth mannose residue in an alpha-1,6 linkage onto Man(7)GlcNAc(2)-PP-dolichol to produce Man(8)GlcNAc(2)-PP-dolichol.</text>
</comment>
<evidence type="ECO:0000256" key="3">
    <source>
        <dbReference type="ARBA" id="ARBA00007063"/>
    </source>
</evidence>
<comment type="caution">
    <text evidence="13">The sequence shown here is derived from an EMBL/GenBank/DDBJ whole genome shotgun (WGS) entry which is preliminary data.</text>
</comment>
<evidence type="ECO:0000256" key="9">
    <source>
        <dbReference type="ARBA" id="ARBA00023136"/>
    </source>
</evidence>
<feature type="transmembrane region" description="Helical" evidence="12">
    <location>
        <begin position="350"/>
        <end position="376"/>
    </location>
</feature>